<dbReference type="EMBL" id="JAAQTL010000004">
    <property type="protein sequence ID" value="NID17489.1"/>
    <property type="molecule type" value="Genomic_DNA"/>
</dbReference>
<dbReference type="Pfam" id="PF15586">
    <property type="entry name" value="Imm8"/>
    <property type="match status" value="1"/>
</dbReference>
<keyword evidence="2" id="KW-1185">Reference proteome</keyword>
<dbReference type="Proteomes" id="UP000518878">
    <property type="component" value="Unassembled WGS sequence"/>
</dbReference>
<evidence type="ECO:0000313" key="2">
    <source>
        <dbReference type="Proteomes" id="UP000518878"/>
    </source>
</evidence>
<gene>
    <name evidence="1" type="ORF">HBF32_18600</name>
</gene>
<accession>A0A7X5QY36</accession>
<name>A0A7X5QY36_9GAMM</name>
<sequence>MPSFIPAVSDRFGFWCHARIGSQGSDSADLFQFCICTPAWLISERLCGNLANASFGRNLILVFSYDFNEIVELVGSYAQSCEGDTWDEIATKLARVGEWEFDDYKHYSPQNR</sequence>
<dbReference type="AlphaFoldDB" id="A0A7X5QY36"/>
<proteinExistence type="predicted"/>
<comment type="caution">
    <text evidence="1">The sequence shown here is derived from an EMBL/GenBank/DDBJ whole genome shotgun (WGS) entry which is preliminary data.</text>
</comment>
<dbReference type="InterPro" id="IPR028964">
    <property type="entry name" value="Imm8"/>
</dbReference>
<evidence type="ECO:0000313" key="1">
    <source>
        <dbReference type="EMBL" id="NID17489.1"/>
    </source>
</evidence>
<organism evidence="1 2">
    <name type="scientific">Luteibacter yeojuensis</name>
    <dbReference type="NCBI Taxonomy" id="345309"/>
    <lineage>
        <taxon>Bacteria</taxon>
        <taxon>Pseudomonadati</taxon>
        <taxon>Pseudomonadota</taxon>
        <taxon>Gammaproteobacteria</taxon>
        <taxon>Lysobacterales</taxon>
        <taxon>Rhodanobacteraceae</taxon>
        <taxon>Luteibacter</taxon>
    </lineage>
</organism>
<evidence type="ECO:0008006" key="3">
    <source>
        <dbReference type="Google" id="ProtNLM"/>
    </source>
</evidence>
<reference evidence="1 2" key="1">
    <citation type="journal article" date="2006" name="Int. J. Syst. Evol. Microbiol.">
        <title>Dyella yeojuensis sp. nov., isolated from greenhouse soil in Korea.</title>
        <authorList>
            <person name="Kim B.Y."/>
            <person name="Weon H.Y."/>
            <person name="Lee K.H."/>
            <person name="Seok S.J."/>
            <person name="Kwon S.W."/>
            <person name="Go S.J."/>
            <person name="Stackebrandt E."/>
        </authorList>
    </citation>
    <scope>NUCLEOTIDE SEQUENCE [LARGE SCALE GENOMIC DNA]</scope>
    <source>
        <strain evidence="1 2">DSM 17673</strain>
    </source>
</reference>
<protein>
    <recommendedName>
        <fullName evidence="3">Immunity protein 8 of polymorphic toxin system</fullName>
    </recommendedName>
</protein>